<dbReference type="AlphaFoldDB" id="A0A4Y2H485"/>
<comment type="caution">
    <text evidence="1">The sequence shown here is derived from an EMBL/GenBank/DDBJ whole genome shotgun (WGS) entry which is preliminary data.</text>
</comment>
<dbReference type="Proteomes" id="UP000499080">
    <property type="component" value="Unassembled WGS sequence"/>
</dbReference>
<evidence type="ECO:0000313" key="2">
    <source>
        <dbReference type="Proteomes" id="UP000499080"/>
    </source>
</evidence>
<sequence length="192" mass="21641">MEPQFCSVRTTSSTLFFLTKSDCTLREAQHTAGSRHVNKSHNSSVVSLGAVKPLDLQVVSNYPDSTCFINDLPPPPSISERYHNRVPQPQQLDRFRYLSVVLGFCRYAHHGFIDSKAGPSAKRPRRRVTGDSALILKLLQAPSREGPHHFDLQSDVEDVSSDEFIAQQFHAHGGRIFGRIQPQTYDRRVSKL</sequence>
<name>A0A4Y2H485_ARAVE</name>
<gene>
    <name evidence="1" type="ORF">AVEN_234897_1</name>
</gene>
<proteinExistence type="predicted"/>
<reference evidence="1 2" key="1">
    <citation type="journal article" date="2019" name="Sci. Rep.">
        <title>Orb-weaving spider Araneus ventricosus genome elucidates the spidroin gene catalogue.</title>
        <authorList>
            <person name="Kono N."/>
            <person name="Nakamura H."/>
            <person name="Ohtoshi R."/>
            <person name="Moran D.A.P."/>
            <person name="Shinohara A."/>
            <person name="Yoshida Y."/>
            <person name="Fujiwara M."/>
            <person name="Mori M."/>
            <person name="Tomita M."/>
            <person name="Arakawa K."/>
        </authorList>
    </citation>
    <scope>NUCLEOTIDE SEQUENCE [LARGE SCALE GENOMIC DNA]</scope>
</reference>
<dbReference type="EMBL" id="BGPR01001752">
    <property type="protein sequence ID" value="GBM61102.1"/>
    <property type="molecule type" value="Genomic_DNA"/>
</dbReference>
<protein>
    <submittedName>
        <fullName evidence="1">Uncharacterized protein</fullName>
    </submittedName>
</protein>
<organism evidence="1 2">
    <name type="scientific">Araneus ventricosus</name>
    <name type="common">Orbweaver spider</name>
    <name type="synonym">Epeira ventricosa</name>
    <dbReference type="NCBI Taxonomy" id="182803"/>
    <lineage>
        <taxon>Eukaryota</taxon>
        <taxon>Metazoa</taxon>
        <taxon>Ecdysozoa</taxon>
        <taxon>Arthropoda</taxon>
        <taxon>Chelicerata</taxon>
        <taxon>Arachnida</taxon>
        <taxon>Araneae</taxon>
        <taxon>Araneomorphae</taxon>
        <taxon>Entelegynae</taxon>
        <taxon>Araneoidea</taxon>
        <taxon>Araneidae</taxon>
        <taxon>Araneus</taxon>
    </lineage>
</organism>
<keyword evidence="2" id="KW-1185">Reference proteome</keyword>
<accession>A0A4Y2H485</accession>
<evidence type="ECO:0000313" key="1">
    <source>
        <dbReference type="EMBL" id="GBM61102.1"/>
    </source>
</evidence>